<dbReference type="Proteomes" id="UP001558353">
    <property type="component" value="Unassembled WGS sequence"/>
</dbReference>
<dbReference type="EMBL" id="JAYWMA010000003">
    <property type="protein sequence ID" value="MEX3528187.1"/>
    <property type="molecule type" value="Genomic_DNA"/>
</dbReference>
<dbReference type="Proteomes" id="UP000589552">
    <property type="component" value="Unassembled WGS sequence"/>
</dbReference>
<feature type="domain" description="DUF4236" evidence="1">
    <location>
        <begin position="5"/>
        <end position="52"/>
    </location>
</feature>
<evidence type="ECO:0000313" key="4">
    <source>
        <dbReference type="Proteomes" id="UP000589552"/>
    </source>
</evidence>
<evidence type="ECO:0000313" key="3">
    <source>
        <dbReference type="EMBL" id="NMF09764.1"/>
    </source>
</evidence>
<sequence>MGIFFRKRTKLGKDSWLNWSKTGVSGSKRIGPVTINSRGGFSVRLGKGLNYRGRWKK</sequence>
<dbReference type="OrthoDB" id="3297468at2"/>
<evidence type="ECO:0000313" key="5">
    <source>
        <dbReference type="Proteomes" id="UP001558353"/>
    </source>
</evidence>
<keyword evidence="5" id="KW-1185">Reference proteome</keyword>
<evidence type="ECO:0000313" key="2">
    <source>
        <dbReference type="EMBL" id="MEX3528187.1"/>
    </source>
</evidence>
<dbReference type="Pfam" id="PF14020">
    <property type="entry name" value="DUF4236"/>
    <property type="match status" value="1"/>
</dbReference>
<protein>
    <submittedName>
        <fullName evidence="3">DUF4236 domain-containing protein</fullName>
    </submittedName>
</protein>
<gene>
    <name evidence="3" type="ORF">HF852_09175</name>
    <name evidence="2" type="ORF">VVR64_03775</name>
</gene>
<dbReference type="RefSeq" id="WP_113570045.1">
    <property type="nucleotide sequence ID" value="NZ_JABAGA010000005.1"/>
</dbReference>
<proteinExistence type="predicted"/>
<reference evidence="3 4" key="1">
    <citation type="submission" date="2020-04" db="EMBL/GenBank/DDBJ databases">
        <authorList>
            <person name="Hitch T.C.A."/>
            <person name="Wylensek D."/>
            <person name="Clavel T."/>
        </authorList>
    </citation>
    <scope>NUCLEOTIDE SEQUENCE [LARGE SCALE GENOMIC DNA]</scope>
    <source>
        <strain evidence="3 4">BL-383-APC-2I</strain>
    </source>
</reference>
<name>A0A7X9SX91_9CORY</name>
<dbReference type="EMBL" id="JABAGA010000005">
    <property type="protein sequence ID" value="NMF09764.1"/>
    <property type="molecule type" value="Genomic_DNA"/>
</dbReference>
<organism evidence="3 4">
    <name type="scientific">Corynebacterium xerosis</name>
    <dbReference type="NCBI Taxonomy" id="1725"/>
    <lineage>
        <taxon>Bacteria</taxon>
        <taxon>Bacillati</taxon>
        <taxon>Actinomycetota</taxon>
        <taxon>Actinomycetes</taxon>
        <taxon>Mycobacteriales</taxon>
        <taxon>Corynebacteriaceae</taxon>
        <taxon>Corynebacterium</taxon>
    </lineage>
</organism>
<dbReference type="GeneID" id="95322202"/>
<evidence type="ECO:0000259" key="1">
    <source>
        <dbReference type="Pfam" id="PF14020"/>
    </source>
</evidence>
<comment type="caution">
    <text evidence="3">The sequence shown here is derived from an EMBL/GenBank/DDBJ whole genome shotgun (WGS) entry which is preliminary data.</text>
</comment>
<accession>A0A7X9SX91</accession>
<dbReference type="InterPro" id="IPR025330">
    <property type="entry name" value="DUF4236"/>
</dbReference>
<reference evidence="2 5" key="2">
    <citation type="journal article" date="2024" name="Fungal Genet. Biol.">
        <title>The porcine skin microbiome exhibits broad fungal antagonism.</title>
        <authorList>
            <person name="De La Cruz K.F."/>
            <person name="Townsend E.C."/>
            <person name="Alex Cheong J.Z."/>
            <person name="Salamzade R."/>
            <person name="Liu A."/>
            <person name="Sandstrom S."/>
            <person name="Davila E."/>
            <person name="Huang L."/>
            <person name="Xu K.H."/>
            <person name="Wu S.Y."/>
            <person name="Meudt J.J."/>
            <person name="Shanmuganayagam D."/>
            <person name="Gibson A.L.F."/>
            <person name="Kalan L.R."/>
        </authorList>
    </citation>
    <scope>NUCLEOTIDE SEQUENCE [LARGE SCALE GENOMIC DNA]</scope>
    <source>
        <strain evidence="2 5">LK2569</strain>
    </source>
</reference>
<dbReference type="AlphaFoldDB" id="A0A7X9SX91"/>
<reference evidence="2" key="3">
    <citation type="submission" date="2024-01" db="EMBL/GenBank/DDBJ databases">
        <authorList>
            <person name="De La Cruz K.F."/>
            <person name="Townsend E.C."/>
            <person name="Salamzade R."/>
            <person name="Kalan L.R."/>
        </authorList>
    </citation>
    <scope>NUCLEOTIDE SEQUENCE</scope>
    <source>
        <strain evidence="2">LK2569</strain>
    </source>
</reference>